<evidence type="ECO:0000256" key="4">
    <source>
        <dbReference type="ARBA" id="ARBA00023239"/>
    </source>
</evidence>
<dbReference type="PROSITE" id="PS00705">
    <property type="entry name" value="PROK_CO2_ANHYDRASE_2"/>
    <property type="match status" value="1"/>
</dbReference>
<dbReference type="Pfam" id="PF00484">
    <property type="entry name" value="Pro_CA"/>
    <property type="match status" value="1"/>
</dbReference>
<dbReference type="RefSeq" id="WP_344575061.1">
    <property type="nucleotide sequence ID" value="NZ_BAAARK010000006.1"/>
</dbReference>
<dbReference type="InterPro" id="IPR036874">
    <property type="entry name" value="Carbonic_anhydrase_sf"/>
</dbReference>
<dbReference type="Gene3D" id="3.40.1050.10">
    <property type="entry name" value="Carbonic anhydrase"/>
    <property type="match status" value="1"/>
</dbReference>
<comment type="catalytic activity">
    <reaction evidence="6 7">
        <text>hydrogencarbonate + H(+) = CO2 + H2O</text>
        <dbReference type="Rhea" id="RHEA:10748"/>
        <dbReference type="ChEBI" id="CHEBI:15377"/>
        <dbReference type="ChEBI" id="CHEBI:15378"/>
        <dbReference type="ChEBI" id="CHEBI:16526"/>
        <dbReference type="ChEBI" id="CHEBI:17544"/>
        <dbReference type="EC" id="4.2.1.1"/>
    </reaction>
</comment>
<dbReference type="EMBL" id="BAAARK010000006">
    <property type="protein sequence ID" value="GAA2656804.1"/>
    <property type="molecule type" value="Genomic_DNA"/>
</dbReference>
<evidence type="ECO:0000313" key="8">
    <source>
        <dbReference type="EMBL" id="GAA2656804.1"/>
    </source>
</evidence>
<evidence type="ECO:0000256" key="6">
    <source>
        <dbReference type="ARBA" id="ARBA00048348"/>
    </source>
</evidence>
<dbReference type="Proteomes" id="UP001500994">
    <property type="component" value="Unassembled WGS sequence"/>
</dbReference>
<proteinExistence type="inferred from homology"/>
<evidence type="ECO:0000256" key="1">
    <source>
        <dbReference type="ARBA" id="ARBA00006217"/>
    </source>
</evidence>
<dbReference type="PANTHER" id="PTHR11002:SF42">
    <property type="entry name" value="CARBONIC ANHYDRASE 1"/>
    <property type="match status" value="1"/>
</dbReference>
<comment type="function">
    <text evidence="5">Catalyzes the reversible hydration of carbon dioxide to form bicarbonate.</text>
</comment>
<evidence type="ECO:0000256" key="2">
    <source>
        <dbReference type="ARBA" id="ARBA00012925"/>
    </source>
</evidence>
<comment type="caution">
    <text evidence="8">The sequence shown here is derived from an EMBL/GenBank/DDBJ whole genome shotgun (WGS) entry which is preliminary data.</text>
</comment>
<evidence type="ECO:0000256" key="3">
    <source>
        <dbReference type="ARBA" id="ARBA00022833"/>
    </source>
</evidence>
<organism evidence="8 9">
    <name type="scientific">Streptomyces lunalinharesii</name>
    <dbReference type="NCBI Taxonomy" id="333384"/>
    <lineage>
        <taxon>Bacteria</taxon>
        <taxon>Bacillati</taxon>
        <taxon>Actinomycetota</taxon>
        <taxon>Actinomycetes</taxon>
        <taxon>Kitasatosporales</taxon>
        <taxon>Streptomycetaceae</taxon>
        <taxon>Streptomyces</taxon>
    </lineage>
</organism>
<comment type="function">
    <text evidence="7">Reversible hydration of carbon dioxide.</text>
</comment>
<keyword evidence="3 7" id="KW-0862">Zinc</keyword>
<evidence type="ECO:0000256" key="5">
    <source>
        <dbReference type="ARBA" id="ARBA00024993"/>
    </source>
</evidence>
<dbReference type="SMART" id="SM00947">
    <property type="entry name" value="Pro_CA"/>
    <property type="match status" value="1"/>
</dbReference>
<sequence>MPDLAQRVARFQRDVHPAKADLFGHLATHHQPHTLFISCSDARVVPELITSSEPGELFVVRTAGNLVPAHHHGSGDGVTASIEYAVAVLGVTDVVVCGHAACGAMTALAKGHDLSGTPAVAHWLHHADAARACTAAGGHAADVPELVRQNVRTQLTNLVTHPAVARALAGQALRLHGWVYDIASGGVERIPYDEATPGAAPRAA</sequence>
<gene>
    <name evidence="8" type="primary">cynT_1</name>
    <name evidence="8" type="ORF">GCM10009864_23630</name>
</gene>
<name>A0ABN3RN65_9ACTN</name>
<reference evidence="8 9" key="1">
    <citation type="journal article" date="2019" name="Int. J. Syst. Evol. Microbiol.">
        <title>The Global Catalogue of Microorganisms (GCM) 10K type strain sequencing project: providing services to taxonomists for standard genome sequencing and annotation.</title>
        <authorList>
            <consortium name="The Broad Institute Genomics Platform"/>
            <consortium name="The Broad Institute Genome Sequencing Center for Infectious Disease"/>
            <person name="Wu L."/>
            <person name="Ma J."/>
        </authorList>
    </citation>
    <scope>NUCLEOTIDE SEQUENCE [LARGE SCALE GENOMIC DNA]</scope>
    <source>
        <strain evidence="8 9">JCM 16374</strain>
    </source>
</reference>
<dbReference type="EC" id="4.2.1.1" evidence="2 7"/>
<dbReference type="InterPro" id="IPR015892">
    <property type="entry name" value="Carbonic_anhydrase_CS"/>
</dbReference>
<dbReference type="SUPFAM" id="SSF53056">
    <property type="entry name" value="beta-carbonic anhydrase, cab"/>
    <property type="match status" value="1"/>
</dbReference>
<comment type="similarity">
    <text evidence="1 7">Belongs to the beta-class carbonic anhydrase family.</text>
</comment>
<dbReference type="PANTHER" id="PTHR11002">
    <property type="entry name" value="CARBONIC ANHYDRASE"/>
    <property type="match status" value="1"/>
</dbReference>
<evidence type="ECO:0000256" key="7">
    <source>
        <dbReference type="RuleBase" id="RU003956"/>
    </source>
</evidence>
<accession>A0ABN3RN65</accession>
<keyword evidence="4 7" id="KW-0456">Lyase</keyword>
<protein>
    <recommendedName>
        <fullName evidence="2 7">Carbonic anhydrase</fullName>
        <ecNumber evidence="2 7">4.2.1.1</ecNumber>
    </recommendedName>
    <alternativeName>
        <fullName evidence="7">Carbonate dehydratase</fullName>
    </alternativeName>
</protein>
<dbReference type="InterPro" id="IPR001765">
    <property type="entry name" value="Carbonic_anhydrase"/>
</dbReference>
<evidence type="ECO:0000313" key="9">
    <source>
        <dbReference type="Proteomes" id="UP001500994"/>
    </source>
</evidence>
<keyword evidence="9" id="KW-1185">Reference proteome</keyword>